<protein>
    <submittedName>
        <fullName evidence="1">Class I SAM-dependent methyltransferase</fullName>
    </submittedName>
</protein>
<dbReference type="Gene3D" id="3.40.50.150">
    <property type="entry name" value="Vaccinia Virus protein VP39"/>
    <property type="match status" value="1"/>
</dbReference>
<dbReference type="SUPFAM" id="SSF53335">
    <property type="entry name" value="S-adenosyl-L-methionine-dependent methyltransferases"/>
    <property type="match status" value="1"/>
</dbReference>
<reference evidence="1 2" key="1">
    <citation type="submission" date="2022-06" db="EMBL/GenBank/DDBJ databases">
        <title>Paraconexibacter antarcticus.</title>
        <authorList>
            <person name="Kim C.S."/>
        </authorList>
    </citation>
    <scope>NUCLEOTIDE SEQUENCE [LARGE SCALE GENOMIC DNA]</scope>
    <source>
        <strain evidence="1 2">02-257</strain>
    </source>
</reference>
<accession>A0ABY5DLA8</accession>
<dbReference type="GO" id="GO:0032259">
    <property type="term" value="P:methylation"/>
    <property type="evidence" value="ECO:0007669"/>
    <property type="project" value="UniProtKB-KW"/>
</dbReference>
<dbReference type="GO" id="GO:0008168">
    <property type="term" value="F:methyltransferase activity"/>
    <property type="evidence" value="ECO:0007669"/>
    <property type="project" value="UniProtKB-KW"/>
</dbReference>
<dbReference type="InterPro" id="IPR029063">
    <property type="entry name" value="SAM-dependent_MTases_sf"/>
</dbReference>
<organism evidence="1 2">
    <name type="scientific">Paraconexibacter antarcticus</name>
    <dbReference type="NCBI Taxonomy" id="2949664"/>
    <lineage>
        <taxon>Bacteria</taxon>
        <taxon>Bacillati</taxon>
        <taxon>Actinomycetota</taxon>
        <taxon>Thermoleophilia</taxon>
        <taxon>Solirubrobacterales</taxon>
        <taxon>Paraconexibacteraceae</taxon>
        <taxon>Paraconexibacter</taxon>
    </lineage>
</organism>
<keyword evidence="1" id="KW-0808">Transferase</keyword>
<proteinExistence type="predicted"/>
<dbReference type="Proteomes" id="UP001056035">
    <property type="component" value="Chromosome"/>
</dbReference>
<dbReference type="RefSeq" id="WP_254569340.1">
    <property type="nucleotide sequence ID" value="NZ_CP098502.1"/>
</dbReference>
<name>A0ABY5DLA8_9ACTN</name>
<keyword evidence="2" id="KW-1185">Reference proteome</keyword>
<evidence type="ECO:0000313" key="1">
    <source>
        <dbReference type="EMBL" id="UTI62603.1"/>
    </source>
</evidence>
<keyword evidence="1" id="KW-0489">Methyltransferase</keyword>
<sequence length="323" mass="35136">MSGCPESTRKGITRQRAIVRGLGQMKANQALLAKRVADLELALEPGPSSLPEVAADDRFPPDVRSRICTQAQLREPWFAAWCARLGEPPLAHRKTWEFAYVGTVLEALGMLEPGRRALGFGVGREPLVSGFAGAGVEVVATDLAPDAREARGWVRSDQHAAGVEGLLRPAVCERTTFRELVSWRPVDMRAIPGDLEGFDFCWSICSLEHLGSLDAGIEFIEASVATLKPGGYAVHTTEFNLHSDGDTVESGPTVIYRRRDLHALKDRLERAGHEVAAFELDPGAGLLDHYVDVPPYADEPVLRFLFASYTLTSVAIVVRAAPA</sequence>
<dbReference type="EMBL" id="CP098502">
    <property type="protein sequence ID" value="UTI62603.1"/>
    <property type="molecule type" value="Genomic_DNA"/>
</dbReference>
<evidence type="ECO:0000313" key="2">
    <source>
        <dbReference type="Proteomes" id="UP001056035"/>
    </source>
</evidence>
<gene>
    <name evidence="1" type="ORF">NBH00_14675</name>
</gene>